<feature type="region of interest" description="Disordered" evidence="2">
    <location>
        <begin position="1"/>
        <end position="25"/>
    </location>
</feature>
<dbReference type="PANTHER" id="PTHR40279">
    <property type="entry name" value="PQQC-LIKE PROTEIN"/>
    <property type="match status" value="1"/>
</dbReference>
<accession>A0A0H2ZEI2</accession>
<dbReference type="Pfam" id="PF14515">
    <property type="entry name" value="HOASN"/>
    <property type="match status" value="1"/>
</dbReference>
<protein>
    <recommendedName>
        <fullName evidence="3">Haem-oxygenase-associated N-terminal helices domain-containing protein</fullName>
    </recommendedName>
</protein>
<dbReference type="Gene3D" id="1.20.910.10">
    <property type="entry name" value="Heme oxygenase-like"/>
    <property type="match status" value="1"/>
</dbReference>
<dbReference type="PANTHER" id="PTHR40279:SF3">
    <property type="entry name" value="4-AMINOBENZOATE SYNTHASE"/>
    <property type="match status" value="1"/>
</dbReference>
<evidence type="ECO:0000256" key="1">
    <source>
        <dbReference type="ARBA" id="ARBA00023002"/>
    </source>
</evidence>
<evidence type="ECO:0000256" key="2">
    <source>
        <dbReference type="SAM" id="MobiDB-lite"/>
    </source>
</evidence>
<dbReference type="GO" id="GO:0004553">
    <property type="term" value="F:hydrolase activity, hydrolyzing O-glycosyl compounds"/>
    <property type="evidence" value="ECO:0007669"/>
    <property type="project" value="InterPro"/>
</dbReference>
<dbReference type="AlphaFoldDB" id="A0A0H2ZEI2"/>
<feature type="domain" description="Haem-oxygenase-associated N-terminal helices" evidence="3">
    <location>
        <begin position="20"/>
        <end position="106"/>
    </location>
</feature>
<dbReference type="EMBL" id="CP000438">
    <property type="protein sequence ID" value="ABJ12754.1"/>
    <property type="molecule type" value="Genomic_DNA"/>
</dbReference>
<dbReference type="GO" id="GO:0016491">
    <property type="term" value="F:oxidoreductase activity"/>
    <property type="evidence" value="ECO:0007669"/>
    <property type="project" value="UniProtKB-KW"/>
</dbReference>
<dbReference type="InterPro" id="IPR016084">
    <property type="entry name" value="Haem_Oase-like_multi-hlx"/>
</dbReference>
<dbReference type="BioCyc" id="PAER208963:G1G74-1550-MONOMER"/>
<dbReference type="RefSeq" id="WP_003138125.1">
    <property type="nucleotide sequence ID" value="NC_008463.1"/>
</dbReference>
<dbReference type="GO" id="GO:0042597">
    <property type="term" value="C:periplasmic space"/>
    <property type="evidence" value="ECO:0007669"/>
    <property type="project" value="InterPro"/>
</dbReference>
<dbReference type="SUPFAM" id="SSF48613">
    <property type="entry name" value="Heme oxygenase-like"/>
    <property type="match status" value="1"/>
</dbReference>
<dbReference type="Gene3D" id="1.10.1240.20">
    <property type="entry name" value="Lytic transglycosylase, superhelical linker domain"/>
    <property type="match status" value="1"/>
</dbReference>
<dbReference type="SMART" id="SM01236">
    <property type="entry name" value="Haem_oxygenase_2"/>
    <property type="match status" value="1"/>
</dbReference>
<evidence type="ECO:0000313" key="5">
    <source>
        <dbReference type="Proteomes" id="UP000000653"/>
    </source>
</evidence>
<keyword evidence="1" id="KW-0560">Oxidoreductase</keyword>
<name>A0A0H2ZEI2_PSEAB</name>
<dbReference type="Proteomes" id="UP000000653">
    <property type="component" value="Chromosome"/>
</dbReference>
<dbReference type="Pfam" id="PF14518">
    <property type="entry name" value="Haem_oxygenas_2"/>
    <property type="match status" value="1"/>
</dbReference>
<sequence length="345" mass="39435">MTSNPLQQCCNSSSDMNIRPQRTMSEPARNASVLLAEALKPGASLDQITLALEAILAVTAKGLGGDASAYAQYQALLLELHVGSDPHTEPTRRWMASQVYLVEDRFAPEPAGFSAVPVEEFRKKVDAEIEARSRVRHPMSVHLFQGTPPVEDVRFFLEHHWVRSYNFYSLLAELAFRFENIEDASVFYRNLYGEAGAETPERSHPALLSHLMTYFDIPLRIDFPALHPLEKAYLNNRIRCVRHTDVAWGLALLYAVESVSCVNHRRIYELLQRLGVPEQPSEFHRLHGTQDEIDTEEMWALIAKFAPSEDFQRKFMQSLARHFEINRAYFDLLWEQMQANSLAMA</sequence>
<gene>
    <name evidence="4" type="ordered locus">PA14_18810</name>
</gene>
<evidence type="ECO:0000313" key="4">
    <source>
        <dbReference type="EMBL" id="ABJ12754.1"/>
    </source>
</evidence>
<dbReference type="KEGG" id="pau:PA14_18810"/>
<dbReference type="InterPro" id="IPR029474">
    <property type="entry name" value="HOASN"/>
</dbReference>
<dbReference type="InterPro" id="IPR037061">
    <property type="entry name" value="Lytic_TGlycoase_superhlx_L_sf"/>
</dbReference>
<evidence type="ECO:0000259" key="3">
    <source>
        <dbReference type="Pfam" id="PF14515"/>
    </source>
</evidence>
<reference evidence="4 5" key="1">
    <citation type="journal article" date="2006" name="Genome Biol.">
        <title>Genomic analysis reveals that Pseudomonas aeruginosa virulence is combinatorial.</title>
        <authorList>
            <person name="Lee D.G."/>
            <person name="Urbach J.M."/>
            <person name="Wu G."/>
            <person name="Liberati N.T."/>
            <person name="Feinbaum R.L."/>
            <person name="Miyata S."/>
            <person name="Diggins L.T."/>
            <person name="He J."/>
            <person name="Saucier M."/>
            <person name="Deziel E."/>
            <person name="Friedman L."/>
            <person name="Li L."/>
            <person name="Grills G."/>
            <person name="Montgomery K."/>
            <person name="Kucherlapati R."/>
            <person name="Rahme L.G."/>
            <person name="Ausubel F.M."/>
        </authorList>
    </citation>
    <scope>NUCLEOTIDE SEQUENCE [LARGE SCALE GENOMIC DNA]</scope>
    <source>
        <strain evidence="4 5">UCBPP-PA14</strain>
    </source>
</reference>
<dbReference type="HOGENOM" id="CLU_051170_0_0_6"/>
<feature type="compositionally biased region" description="Polar residues" evidence="2">
    <location>
        <begin position="1"/>
        <end position="24"/>
    </location>
</feature>
<dbReference type="InterPro" id="IPR039068">
    <property type="entry name" value="PqqC-like"/>
</dbReference>
<proteinExistence type="predicted"/>
<organism evidence="4 5">
    <name type="scientific">Pseudomonas aeruginosa (strain UCBPP-PA14)</name>
    <dbReference type="NCBI Taxonomy" id="208963"/>
    <lineage>
        <taxon>Bacteria</taxon>
        <taxon>Pseudomonadati</taxon>
        <taxon>Pseudomonadota</taxon>
        <taxon>Gammaproteobacteria</taxon>
        <taxon>Pseudomonadales</taxon>
        <taxon>Pseudomonadaceae</taxon>
        <taxon>Pseudomonas</taxon>
    </lineage>
</organism>